<organism evidence="14 15">
    <name type="scientific">Solilutibacter silvestris</name>
    <dbReference type="NCBI Taxonomy" id="1645665"/>
    <lineage>
        <taxon>Bacteria</taxon>
        <taxon>Pseudomonadati</taxon>
        <taxon>Pseudomonadota</taxon>
        <taxon>Gammaproteobacteria</taxon>
        <taxon>Lysobacterales</taxon>
        <taxon>Lysobacteraceae</taxon>
        <taxon>Solilutibacter</taxon>
    </lineage>
</organism>
<keyword evidence="6 11" id="KW-0812">Transmembrane</keyword>
<dbReference type="SMART" id="SM00387">
    <property type="entry name" value="HATPase_c"/>
    <property type="match status" value="1"/>
</dbReference>
<dbReference type="PRINTS" id="PR00344">
    <property type="entry name" value="BCTRLSENSOR"/>
</dbReference>
<keyword evidence="7 14" id="KW-0418">Kinase</keyword>
<comment type="subcellular location">
    <subcellularLocation>
        <location evidence="2">Membrane</location>
    </subcellularLocation>
</comment>
<dbReference type="InterPro" id="IPR036097">
    <property type="entry name" value="HisK_dim/P_sf"/>
</dbReference>
<dbReference type="PANTHER" id="PTHR45436:SF16">
    <property type="entry name" value="HISTIDINE KINASE"/>
    <property type="match status" value="1"/>
</dbReference>
<evidence type="ECO:0000256" key="3">
    <source>
        <dbReference type="ARBA" id="ARBA00012438"/>
    </source>
</evidence>
<evidence type="ECO:0000313" key="15">
    <source>
        <dbReference type="Proteomes" id="UP000236220"/>
    </source>
</evidence>
<dbReference type="AlphaFoldDB" id="A0A2K1PXH8"/>
<evidence type="ECO:0000256" key="10">
    <source>
        <dbReference type="ARBA" id="ARBA00023136"/>
    </source>
</evidence>
<evidence type="ECO:0000256" key="2">
    <source>
        <dbReference type="ARBA" id="ARBA00004370"/>
    </source>
</evidence>
<comment type="catalytic activity">
    <reaction evidence="1">
        <text>ATP + protein L-histidine = ADP + protein N-phospho-L-histidine.</text>
        <dbReference type="EC" id="2.7.13.3"/>
    </reaction>
</comment>
<dbReference type="CDD" id="cd00082">
    <property type="entry name" value="HisKA"/>
    <property type="match status" value="1"/>
</dbReference>
<keyword evidence="8 11" id="KW-1133">Transmembrane helix</keyword>
<comment type="caution">
    <text evidence="14">The sequence shown here is derived from an EMBL/GenBank/DDBJ whole genome shotgun (WGS) entry which is preliminary data.</text>
</comment>
<dbReference type="RefSeq" id="WP_103075197.1">
    <property type="nucleotide sequence ID" value="NZ_NPZB01000002.1"/>
</dbReference>
<evidence type="ECO:0000256" key="5">
    <source>
        <dbReference type="ARBA" id="ARBA00022679"/>
    </source>
</evidence>
<accession>A0A2K1PXH8</accession>
<evidence type="ECO:0000256" key="7">
    <source>
        <dbReference type="ARBA" id="ARBA00022777"/>
    </source>
</evidence>
<gene>
    <name evidence="14" type="ORF">Lysil_1668</name>
</gene>
<evidence type="ECO:0000256" key="8">
    <source>
        <dbReference type="ARBA" id="ARBA00022989"/>
    </source>
</evidence>
<evidence type="ECO:0000256" key="9">
    <source>
        <dbReference type="ARBA" id="ARBA00023012"/>
    </source>
</evidence>
<dbReference type="PROSITE" id="PS50885">
    <property type="entry name" value="HAMP"/>
    <property type="match status" value="1"/>
</dbReference>
<keyword evidence="5" id="KW-0808">Transferase</keyword>
<keyword evidence="15" id="KW-1185">Reference proteome</keyword>
<dbReference type="SMART" id="SM00388">
    <property type="entry name" value="HisKA"/>
    <property type="match status" value="1"/>
</dbReference>
<dbReference type="Pfam" id="PF00512">
    <property type="entry name" value="HisKA"/>
    <property type="match status" value="1"/>
</dbReference>
<sequence length="425" mass="47629">MASRPKRLKSRIRDVFLLQGIIAVVLVLIGTVVGSQMLAAGLLRDRIRNESDRMWELVQRDPAKPLPNGFGYQAWFVPAGKQPDAVPPQLRVTSPGFHRDADGSSMIYVGEHAEGRLYLRVEPVFATNLVRWVSIFAATLSLIAIATLSWLGHRRFRRMMAPLERLSHAAERWRPESTAPPGLTESSTIHEPLDEVERLRHALIDMTSRMDAFVRRERDFTRDASHELRTPLTVIRMAGDLLQHEEGLDARGTRAVRRIQEQSQQMEGLIDAFLLLARDPRLPIDVTETSLAEVVESEIEHTRPRLEGKPVAMRLQVNACPVVDAPLRLPGVVLGHLLQNACDFTERGEVAVTIDMDRIEIRDTGVGMDAATLSRVFEPFFRADVATESRGLGLNVVRRLVERMGWTVTLDSKPGVGTTAILRFA</sequence>
<evidence type="ECO:0000256" key="1">
    <source>
        <dbReference type="ARBA" id="ARBA00000085"/>
    </source>
</evidence>
<dbReference type="InterPro" id="IPR003661">
    <property type="entry name" value="HisK_dim/P_dom"/>
</dbReference>
<reference evidence="14 15" key="1">
    <citation type="submission" date="2017-08" db="EMBL/GenBank/DDBJ databases">
        <title>Lysobacter sylvestris genome.</title>
        <authorList>
            <person name="Zhang D.-C."/>
            <person name="Albuquerque L."/>
            <person name="Franca L."/>
            <person name="Froufe H.J.C."/>
            <person name="Barroso C."/>
            <person name="Egas C."/>
            <person name="Da Costa M."/>
            <person name="Margesin R."/>
        </authorList>
    </citation>
    <scope>NUCLEOTIDE SEQUENCE [LARGE SCALE GENOMIC DNA]</scope>
    <source>
        <strain evidence="14 15">AM20-91</strain>
    </source>
</reference>
<dbReference type="Proteomes" id="UP000236220">
    <property type="component" value="Unassembled WGS sequence"/>
</dbReference>
<feature type="transmembrane region" description="Helical" evidence="11">
    <location>
        <begin position="21"/>
        <end position="43"/>
    </location>
</feature>
<dbReference type="SUPFAM" id="SSF55874">
    <property type="entry name" value="ATPase domain of HSP90 chaperone/DNA topoisomerase II/histidine kinase"/>
    <property type="match status" value="1"/>
</dbReference>
<evidence type="ECO:0000256" key="11">
    <source>
        <dbReference type="SAM" id="Phobius"/>
    </source>
</evidence>
<keyword evidence="9" id="KW-0902">Two-component regulatory system</keyword>
<feature type="transmembrane region" description="Helical" evidence="11">
    <location>
        <begin position="129"/>
        <end position="151"/>
    </location>
</feature>
<feature type="domain" description="Histidine kinase" evidence="12">
    <location>
        <begin position="223"/>
        <end position="425"/>
    </location>
</feature>
<keyword evidence="10 11" id="KW-0472">Membrane</keyword>
<dbReference type="SUPFAM" id="SSF47384">
    <property type="entry name" value="Homodimeric domain of signal transducing histidine kinase"/>
    <property type="match status" value="1"/>
</dbReference>
<protein>
    <recommendedName>
        <fullName evidence="3">histidine kinase</fullName>
        <ecNumber evidence="3">2.7.13.3</ecNumber>
    </recommendedName>
</protein>
<evidence type="ECO:0000259" key="12">
    <source>
        <dbReference type="PROSITE" id="PS50109"/>
    </source>
</evidence>
<dbReference type="Gene3D" id="3.30.565.10">
    <property type="entry name" value="Histidine kinase-like ATPase, C-terminal domain"/>
    <property type="match status" value="1"/>
</dbReference>
<dbReference type="InterPro" id="IPR050428">
    <property type="entry name" value="TCS_sensor_his_kinase"/>
</dbReference>
<dbReference type="InterPro" id="IPR004358">
    <property type="entry name" value="Sig_transdc_His_kin-like_C"/>
</dbReference>
<proteinExistence type="predicted"/>
<evidence type="ECO:0000256" key="4">
    <source>
        <dbReference type="ARBA" id="ARBA00022553"/>
    </source>
</evidence>
<feature type="domain" description="HAMP" evidence="13">
    <location>
        <begin position="157"/>
        <end position="215"/>
    </location>
</feature>
<dbReference type="PANTHER" id="PTHR45436">
    <property type="entry name" value="SENSOR HISTIDINE KINASE YKOH"/>
    <property type="match status" value="1"/>
</dbReference>
<dbReference type="InterPro" id="IPR003594">
    <property type="entry name" value="HATPase_dom"/>
</dbReference>
<dbReference type="PROSITE" id="PS50109">
    <property type="entry name" value="HIS_KIN"/>
    <property type="match status" value="1"/>
</dbReference>
<dbReference type="InterPro" id="IPR003660">
    <property type="entry name" value="HAMP_dom"/>
</dbReference>
<dbReference type="InterPro" id="IPR005467">
    <property type="entry name" value="His_kinase_dom"/>
</dbReference>
<dbReference type="EC" id="2.7.13.3" evidence="3"/>
<keyword evidence="4" id="KW-0597">Phosphoprotein</keyword>
<dbReference type="Gene3D" id="1.10.287.130">
    <property type="match status" value="1"/>
</dbReference>
<dbReference type="EMBL" id="NPZB01000002">
    <property type="protein sequence ID" value="PNS07492.1"/>
    <property type="molecule type" value="Genomic_DNA"/>
</dbReference>
<evidence type="ECO:0000256" key="6">
    <source>
        <dbReference type="ARBA" id="ARBA00022692"/>
    </source>
</evidence>
<evidence type="ECO:0000259" key="13">
    <source>
        <dbReference type="PROSITE" id="PS50885"/>
    </source>
</evidence>
<dbReference type="Pfam" id="PF02518">
    <property type="entry name" value="HATPase_c"/>
    <property type="match status" value="1"/>
</dbReference>
<dbReference type="OrthoDB" id="9121563at2"/>
<dbReference type="GO" id="GO:0000155">
    <property type="term" value="F:phosphorelay sensor kinase activity"/>
    <property type="evidence" value="ECO:0007669"/>
    <property type="project" value="InterPro"/>
</dbReference>
<name>A0A2K1PXH8_9GAMM</name>
<evidence type="ECO:0000313" key="14">
    <source>
        <dbReference type="EMBL" id="PNS07492.1"/>
    </source>
</evidence>
<dbReference type="InterPro" id="IPR036890">
    <property type="entry name" value="HATPase_C_sf"/>
</dbReference>
<dbReference type="GO" id="GO:0005886">
    <property type="term" value="C:plasma membrane"/>
    <property type="evidence" value="ECO:0007669"/>
    <property type="project" value="TreeGrafter"/>
</dbReference>